<dbReference type="AlphaFoldDB" id="S6W2Y6"/>
<gene>
    <name evidence="1" type="ORF">A244_10840</name>
</gene>
<sequence>MNKVIQDKLDTIIKSKAKQNRTLAHGVTEEELTEFKTVCLVELSDEIPEGYAQFLRLHNGMTIEGVFIYSTQRLPISGSSGKTLAFVEMNQFSRDLEGMNEFLFFGDSDQDEYVLEKTTKKYQVRDKQAFSNVYEEFADFDGILEFMLDMMIRRI</sequence>
<evidence type="ECO:0000313" key="1">
    <source>
        <dbReference type="EMBL" id="EPN58125.1"/>
    </source>
</evidence>
<dbReference type="EMBL" id="AOKG01000729">
    <property type="protein sequence ID" value="EPN58125.1"/>
    <property type="molecule type" value="Genomic_DNA"/>
</dbReference>
<accession>S6W2Y6</accession>
<comment type="caution">
    <text evidence="1">The sequence shown here is derived from an EMBL/GenBank/DDBJ whole genome shotgun (WGS) entry which is preliminary data.</text>
</comment>
<protein>
    <recommendedName>
        <fullName evidence="3">SMI1/KNR4 family protein</fullName>
    </recommendedName>
</protein>
<dbReference type="InterPro" id="IPR037883">
    <property type="entry name" value="Knr4/Smi1-like_sf"/>
</dbReference>
<organism evidence="1 2">
    <name type="scientific">Pseudomonas syringae pv. actinidiae ICMP 18807</name>
    <dbReference type="NCBI Taxonomy" id="1194404"/>
    <lineage>
        <taxon>Bacteria</taxon>
        <taxon>Pseudomonadati</taxon>
        <taxon>Pseudomonadota</taxon>
        <taxon>Gammaproteobacteria</taxon>
        <taxon>Pseudomonadales</taxon>
        <taxon>Pseudomonadaceae</taxon>
        <taxon>Pseudomonas</taxon>
        <taxon>Pseudomonas syringae</taxon>
    </lineage>
</organism>
<dbReference type="NCBIfam" id="NF038335">
    <property type="entry name" value="YPO0640_fam"/>
    <property type="match status" value="1"/>
</dbReference>
<dbReference type="RefSeq" id="WP_017708863.1">
    <property type="nucleotide sequence ID" value="NZ_ANJL01000017.1"/>
</dbReference>
<name>S6W2Y6_PSESF</name>
<dbReference type="SUPFAM" id="SSF160631">
    <property type="entry name" value="SMI1/KNR4-like"/>
    <property type="match status" value="1"/>
</dbReference>
<dbReference type="PATRIC" id="fig|1194404.4.peg.2248"/>
<dbReference type="Gene3D" id="3.40.1580.10">
    <property type="entry name" value="SMI1/KNR4-like"/>
    <property type="match status" value="1"/>
</dbReference>
<dbReference type="Proteomes" id="UP000015729">
    <property type="component" value="Unassembled WGS sequence"/>
</dbReference>
<proteinExistence type="predicted"/>
<evidence type="ECO:0008006" key="3">
    <source>
        <dbReference type="Google" id="ProtNLM"/>
    </source>
</evidence>
<evidence type="ECO:0000313" key="2">
    <source>
        <dbReference type="Proteomes" id="UP000015729"/>
    </source>
</evidence>
<reference evidence="1 2" key="1">
    <citation type="journal article" date="2013" name="PLoS Pathog.">
        <title>Genomic analysis of the Kiwifruit pathogen Pseudomonas syringae pv. actinidiae provides insight into the origins of an emergent plant disease.</title>
        <authorList>
            <person name="McCann H.C."/>
            <person name="Rikkerink E.H."/>
            <person name="Bertels F."/>
            <person name="Fiers M."/>
            <person name="Lu A."/>
            <person name="Rees-George J."/>
            <person name="Andersen M.T."/>
            <person name="Gleave A.P."/>
            <person name="Haubold B."/>
            <person name="Wohlers M.W."/>
            <person name="Guttman D.S."/>
            <person name="Wang P.W."/>
            <person name="Straub C."/>
            <person name="Vanneste J.L."/>
            <person name="Rainey P.B."/>
            <person name="Templeton M.D."/>
        </authorList>
    </citation>
    <scope>NUCLEOTIDE SEQUENCE [LARGE SCALE GENOMIC DNA]</scope>
    <source>
        <strain evidence="1 2">ICMP 18807</strain>
    </source>
</reference>